<protein>
    <recommendedName>
        <fullName evidence="1">Replication-associated protein ORF2/G2P domain-containing protein</fullName>
    </recommendedName>
</protein>
<dbReference type="EMBL" id="LKET01000039">
    <property type="protein sequence ID" value="KPU43459.1"/>
    <property type="molecule type" value="Genomic_DNA"/>
</dbReference>
<dbReference type="Proteomes" id="UP000050326">
    <property type="component" value="Unassembled WGS sequence"/>
</dbReference>
<accession>A0A0P8W648</accession>
<evidence type="ECO:0000313" key="3">
    <source>
        <dbReference type="Proteomes" id="UP000050326"/>
    </source>
</evidence>
<organism evidence="2 3">
    <name type="scientific">Oxobacter pfennigii</name>
    <dbReference type="NCBI Taxonomy" id="36849"/>
    <lineage>
        <taxon>Bacteria</taxon>
        <taxon>Bacillati</taxon>
        <taxon>Bacillota</taxon>
        <taxon>Clostridia</taxon>
        <taxon>Eubacteriales</taxon>
        <taxon>Clostridiaceae</taxon>
        <taxon>Oxobacter</taxon>
    </lineage>
</organism>
<keyword evidence="3" id="KW-1185">Reference proteome</keyword>
<evidence type="ECO:0000313" key="2">
    <source>
        <dbReference type="EMBL" id="KPU43459.1"/>
    </source>
</evidence>
<evidence type="ECO:0000259" key="1">
    <source>
        <dbReference type="Pfam" id="PF23343"/>
    </source>
</evidence>
<proteinExistence type="predicted"/>
<feature type="domain" description="Replication-associated protein ORF2/G2P" evidence="1">
    <location>
        <begin position="163"/>
        <end position="247"/>
    </location>
</feature>
<sequence length="354" mass="41937">MADKKLIIGATETTEVIYIGSNLKAKGGKREMQGYYLGDKTSEFNYDKDGRQVHEKEIIVGKYHAKNYKQRNKNRRNLVKELIENNFQTRKCMMITLTFANIVKEQPKSTSLSSKKNNLFQEIYQDLEIIEGNFLKTMNDIFTPDNVIENKEKINDVAYDDKYHDLKTCNKEFKKFIQKMNYRYENFKYVAVMDKQENGNWHYHIICNLNYIEYNELKGIWNLGGVFIGKIGSKNQLLKVTNYLKKNMINARLYLKGEKGYLASKGLNRNIVLRSWATNEQTEFQEQGQRLEEIKREVEYSKKRIVEHNYSSWEMRDGYSTEIERNCTFKYYTYPIESNQYFTFADTAIRKHGG</sequence>
<dbReference type="AlphaFoldDB" id="A0A0P8W648"/>
<dbReference type="OrthoDB" id="2666054at2"/>
<dbReference type="Pfam" id="PF23343">
    <property type="entry name" value="REP_ORF2-G2P"/>
    <property type="match status" value="1"/>
</dbReference>
<comment type="caution">
    <text evidence="2">The sequence shown here is derived from an EMBL/GenBank/DDBJ whole genome shotgun (WGS) entry which is preliminary data.</text>
</comment>
<dbReference type="InterPro" id="IPR056906">
    <property type="entry name" value="ORF2/G2P_dom"/>
</dbReference>
<gene>
    <name evidence="2" type="ORF">OXPF_29000</name>
</gene>
<reference evidence="2 3" key="1">
    <citation type="submission" date="2015-09" db="EMBL/GenBank/DDBJ databases">
        <title>Genome sequence of Oxobacter pfennigii DSM 3222.</title>
        <authorList>
            <person name="Poehlein A."/>
            <person name="Bengelsdorf F.R."/>
            <person name="Schiel-Bengelsdorf B."/>
            <person name="Duerre P."/>
            <person name="Daniel R."/>
        </authorList>
    </citation>
    <scope>NUCLEOTIDE SEQUENCE [LARGE SCALE GENOMIC DNA]</scope>
    <source>
        <strain evidence="2 3">DSM 3222</strain>
    </source>
</reference>
<dbReference type="STRING" id="36849.OXPF_29000"/>
<dbReference type="RefSeq" id="WP_054875900.1">
    <property type="nucleotide sequence ID" value="NZ_LKET01000039.1"/>
</dbReference>
<name>A0A0P8W648_9CLOT</name>